<evidence type="ECO:0000256" key="8">
    <source>
        <dbReference type="ARBA" id="ARBA00023136"/>
    </source>
</evidence>
<reference evidence="10 11" key="1">
    <citation type="submission" date="2020-10" db="EMBL/GenBank/DDBJ databases">
        <title>Plant Genome Project.</title>
        <authorList>
            <person name="Zhang R.-G."/>
        </authorList>
    </citation>
    <scope>NUCLEOTIDE SEQUENCE [LARGE SCALE GENOMIC DNA]</scope>
    <source>
        <strain evidence="10">FAFU-HL-1</strain>
        <tissue evidence="10">Leaf</tissue>
    </source>
</reference>
<evidence type="ECO:0000256" key="3">
    <source>
        <dbReference type="ARBA" id="ARBA00022448"/>
    </source>
</evidence>
<feature type="transmembrane region" description="Helical" evidence="9">
    <location>
        <begin position="493"/>
        <end position="515"/>
    </location>
</feature>
<keyword evidence="7 9" id="KW-1133">Transmembrane helix</keyword>
<name>A0A835JH07_9ROSI</name>
<evidence type="ECO:0000256" key="6">
    <source>
        <dbReference type="ARBA" id="ARBA00022927"/>
    </source>
</evidence>
<dbReference type="InterPro" id="IPR004648">
    <property type="entry name" value="Oligpept_transpt"/>
</dbReference>
<feature type="transmembrane region" description="Helical" evidence="9">
    <location>
        <begin position="639"/>
        <end position="663"/>
    </location>
</feature>
<evidence type="ECO:0000256" key="7">
    <source>
        <dbReference type="ARBA" id="ARBA00022989"/>
    </source>
</evidence>
<feature type="transmembrane region" description="Helical" evidence="9">
    <location>
        <begin position="414"/>
        <end position="437"/>
    </location>
</feature>
<evidence type="ECO:0000256" key="4">
    <source>
        <dbReference type="ARBA" id="ARBA00022692"/>
    </source>
</evidence>
<comment type="subcellular location">
    <subcellularLocation>
        <location evidence="1">Membrane</location>
        <topology evidence="1">Multi-pass membrane protein</topology>
    </subcellularLocation>
</comment>
<feature type="transmembrane region" description="Helical" evidence="9">
    <location>
        <begin position="251"/>
        <end position="271"/>
    </location>
</feature>
<dbReference type="PANTHER" id="PTHR22601">
    <property type="entry name" value="ISP4 LIKE PROTEIN"/>
    <property type="match status" value="1"/>
</dbReference>
<feature type="transmembrane region" description="Helical" evidence="9">
    <location>
        <begin position="1129"/>
        <end position="1150"/>
    </location>
</feature>
<evidence type="ECO:0000256" key="1">
    <source>
        <dbReference type="ARBA" id="ARBA00004141"/>
    </source>
</evidence>
<feature type="transmembrane region" description="Helical" evidence="9">
    <location>
        <begin position="1241"/>
        <end position="1263"/>
    </location>
</feature>
<feature type="transmembrane region" description="Helical" evidence="9">
    <location>
        <begin position="1387"/>
        <end position="1411"/>
    </location>
</feature>
<evidence type="ECO:0008006" key="12">
    <source>
        <dbReference type="Google" id="ProtNLM"/>
    </source>
</evidence>
<feature type="transmembrane region" description="Helical" evidence="9">
    <location>
        <begin position="1072"/>
        <end position="1095"/>
    </location>
</feature>
<evidence type="ECO:0000313" key="11">
    <source>
        <dbReference type="Proteomes" id="UP000657918"/>
    </source>
</evidence>
<protein>
    <recommendedName>
        <fullName evidence="12">Oligopeptide transporter</fullName>
    </recommendedName>
</protein>
<keyword evidence="6" id="KW-0653">Protein transport</keyword>
<dbReference type="Proteomes" id="UP000657918">
    <property type="component" value="Unassembled WGS sequence"/>
</dbReference>
<gene>
    <name evidence="10" type="ORF">SADUNF_Sadunf12G0008900</name>
</gene>
<feature type="transmembrane region" description="Helical" evidence="9">
    <location>
        <begin position="925"/>
        <end position="950"/>
    </location>
</feature>
<sequence>MAEISEIKGAMEIEADHEECPIKQVELTVPKTDDPTTPVLTFRMWVLGLGSCIILSFVNQFFWYRSQPLTVTSISAQIAVVPLGHLMAKKLSTRKFFEGKRWEFTLNPGPFNIKEHVLITIFANSGAGTVYAAHILTSVKIYYQRKLTFIPALFIMITTQVLGFGWAGIFRKYLVEPGEMWWPSNLVQVSLFRALHEREKRPKGGTTRTQYFLLVMISSFAYYILPGYLFTMLSSFSWICWLGSKSVLVQQLGSGLSGFGIGAIGFDWATVSSYLGSPLASPWFATANVAVGFFLIMYVMTPLCYWLNVYNAKNFPLYSNGLYTATGQEYKILEIINSKFHLDRDAYANHGAVHMSTFFAMTYGLGFATLSATVMHVLLFSGSDLWKQSKMAFGARRKMDIHTRLMKTYKSVPMWWFFVILVANIAAIIFACEYYNAALQLRWWGVLLACAIAFFFTLPIGIISATTNQQPGLNVITEYIIGYLYPERPVANMCFKVVGTVVAVFVYLGTAWWMMDAVPNLCAADNGPWRCPQDSVFFNASVIWGLVGPRRIFGNLGEYGNVNWFFLGGAVAPLIVWIFHRAFPSKTWISLIHMPIMFGSTAMMPPASSVNYTSWIIVGFLSGYVLFRHRTEWWKRYNYVLSGGLDAGTAFMTLLIFFGLGFWNVGLLWWGSNPDNQEGCPLASCPTAKGIVVDGCPLILVIHTVLGHSLSASLEIMAGANEVQAMEIEDEEKCPVRQVDLTVLKTDDPTIPVLTFRMWVLGLGSCILLSFVNQFFWYRTQPMFISSISAQIAVVPLGHLMAKKLTTRKFFEGTSWEFTMNPGPFNIKEHVLITIFANSGAGTVYATHILTAVKLYYKRKLTFVPALFVMITTQVLGFGWAGLFRRYLVEPGEMWWPSNLVQVSLFRALHEKEKRLKGYTTRTQFFLLVIICSFAYYVLPGYLFTMLTSFSWVCWLGSKSVLVQQLGSGLQGLGIGAVGFDWATVSAYLGSPLASPWFATANVAVGFCLIMYVMTPICYWFNVYNAKNFPLYSNELFTERGEEYDILEIINSKFHLDRDAYAKFGPVHMSTFFSMTYGLGFATLSATVMHVILFNGSDLWKQSKRAFGGKRKIDIHTRLMKKYKSVPTWWFYIILVINISAIIFACEYYNESLQLPWWGVLLACAIAFFFTLPIGIISATTNQQPGLNIITEYIIGYMYPERPVANMCFKVYGYISMTQALTFLADFKLGHYMKIPPRSMFMAQVVGTLVAVLVYLGTAWWMMDAVPNLCSQDNGPWKCPMDRVFFDASVIWGLVGPRRIFGNLGEYGGVNWFFLGGAVAPLVVWIFHKAFPSREWISLIHMPVLLGATSMMPPASAVNYTSWIIVGFLSGYVLYRYRTEWWKRYNYVLSGGLDAGTAFMTLLIFFALGYWDVGLTWWGSNSSNPEGCLLASCPTAKGIVVDGCPVH</sequence>
<evidence type="ECO:0000256" key="2">
    <source>
        <dbReference type="ARBA" id="ARBA00005484"/>
    </source>
</evidence>
<dbReference type="GO" id="GO:0016020">
    <property type="term" value="C:membrane"/>
    <property type="evidence" value="ECO:0007669"/>
    <property type="project" value="UniProtKB-SubCell"/>
</dbReference>
<dbReference type="NCBIfam" id="TIGR00728">
    <property type="entry name" value="OPT_sfam"/>
    <property type="match status" value="3"/>
</dbReference>
<dbReference type="GO" id="GO:0035673">
    <property type="term" value="F:oligopeptide transmembrane transporter activity"/>
    <property type="evidence" value="ECO:0007669"/>
    <property type="project" value="InterPro"/>
</dbReference>
<keyword evidence="3" id="KW-0813">Transport</keyword>
<feature type="transmembrane region" description="Helical" evidence="9">
    <location>
        <begin position="1309"/>
        <end position="1327"/>
    </location>
</feature>
<organism evidence="10 11">
    <name type="scientific">Salix dunnii</name>
    <dbReference type="NCBI Taxonomy" id="1413687"/>
    <lineage>
        <taxon>Eukaryota</taxon>
        <taxon>Viridiplantae</taxon>
        <taxon>Streptophyta</taxon>
        <taxon>Embryophyta</taxon>
        <taxon>Tracheophyta</taxon>
        <taxon>Spermatophyta</taxon>
        <taxon>Magnoliopsida</taxon>
        <taxon>eudicotyledons</taxon>
        <taxon>Gunneridae</taxon>
        <taxon>Pentapetalae</taxon>
        <taxon>rosids</taxon>
        <taxon>fabids</taxon>
        <taxon>Malpighiales</taxon>
        <taxon>Salicaceae</taxon>
        <taxon>Saliceae</taxon>
        <taxon>Salix</taxon>
    </lineage>
</organism>
<evidence type="ECO:0000256" key="9">
    <source>
        <dbReference type="SAM" id="Phobius"/>
    </source>
</evidence>
<dbReference type="NCBIfam" id="TIGR00727">
    <property type="entry name" value="ISP4_OPT"/>
    <property type="match status" value="1"/>
</dbReference>
<feature type="transmembrane region" description="Helical" evidence="9">
    <location>
        <begin position="283"/>
        <end position="308"/>
    </location>
</feature>
<accession>A0A835JH07</accession>
<dbReference type="EMBL" id="JADGMS010000012">
    <property type="protein sequence ID" value="KAF9671072.1"/>
    <property type="molecule type" value="Genomic_DNA"/>
</dbReference>
<comment type="similarity">
    <text evidence="2">Belongs to the oligopeptide OPT transporter (TC 2.A.67.1) family.</text>
</comment>
<feature type="transmembrane region" description="Helical" evidence="9">
    <location>
        <begin position="117"/>
        <end position="143"/>
    </location>
</feature>
<keyword evidence="4 9" id="KW-0812">Transmembrane</keyword>
<comment type="caution">
    <text evidence="10">The sequence shown here is derived from an EMBL/GenBank/DDBJ whole genome shotgun (WGS) entry which is preliminary data.</text>
</comment>
<feature type="transmembrane region" description="Helical" evidence="9">
    <location>
        <begin position="211"/>
        <end position="231"/>
    </location>
</feature>
<dbReference type="OrthoDB" id="9986677at2759"/>
<feature type="transmembrane region" description="Helical" evidence="9">
    <location>
        <begin position="149"/>
        <end position="170"/>
    </location>
</feature>
<feature type="transmembrane region" description="Helical" evidence="9">
    <location>
        <begin position="756"/>
        <end position="776"/>
    </location>
</feature>
<feature type="transmembrane region" description="Helical" evidence="9">
    <location>
        <begin position="610"/>
        <end position="627"/>
    </location>
</feature>
<feature type="transmembrane region" description="Helical" evidence="9">
    <location>
        <begin position="863"/>
        <end position="884"/>
    </location>
</feature>
<feature type="transmembrane region" description="Helical" evidence="9">
    <location>
        <begin position="443"/>
        <end position="463"/>
    </location>
</feature>
<feature type="transmembrane region" description="Helical" evidence="9">
    <location>
        <begin position="970"/>
        <end position="990"/>
    </location>
</feature>
<keyword evidence="5" id="KW-0571">Peptide transport</keyword>
<feature type="transmembrane region" description="Helical" evidence="9">
    <location>
        <begin position="562"/>
        <end position="580"/>
    </location>
</feature>
<feature type="transmembrane region" description="Helical" evidence="9">
    <location>
        <begin position="997"/>
        <end position="1022"/>
    </location>
</feature>
<feature type="transmembrane region" description="Helical" evidence="9">
    <location>
        <begin position="44"/>
        <end position="63"/>
    </location>
</feature>
<keyword evidence="8 9" id="KW-0472">Membrane</keyword>
<feature type="transmembrane region" description="Helical" evidence="9">
    <location>
        <begin position="1156"/>
        <end position="1177"/>
    </location>
</feature>
<keyword evidence="11" id="KW-1185">Reference proteome</keyword>
<evidence type="ECO:0000256" key="5">
    <source>
        <dbReference type="ARBA" id="ARBA00022856"/>
    </source>
</evidence>
<dbReference type="InterPro" id="IPR004813">
    <property type="entry name" value="OPT"/>
</dbReference>
<proteinExistence type="inferred from homology"/>
<feature type="transmembrane region" description="Helical" evidence="9">
    <location>
        <begin position="1358"/>
        <end position="1375"/>
    </location>
</feature>
<dbReference type="GO" id="GO:0015031">
    <property type="term" value="P:protein transport"/>
    <property type="evidence" value="ECO:0007669"/>
    <property type="project" value="UniProtKB-KW"/>
</dbReference>
<evidence type="ECO:0000313" key="10">
    <source>
        <dbReference type="EMBL" id="KAF9671072.1"/>
    </source>
</evidence>
<dbReference type="Pfam" id="PF03169">
    <property type="entry name" value="OPT"/>
    <property type="match status" value="2"/>
</dbReference>
<feature type="transmembrane region" description="Helical" evidence="9">
    <location>
        <begin position="358"/>
        <end position="381"/>
    </location>
</feature>